<dbReference type="Proteomes" id="UP001498421">
    <property type="component" value="Unassembled WGS sequence"/>
</dbReference>
<feature type="signal peptide" evidence="1">
    <location>
        <begin position="1"/>
        <end position="20"/>
    </location>
</feature>
<reference evidence="2 3" key="1">
    <citation type="journal article" date="2025" name="Microbiol. Resour. Announc.">
        <title>Draft genome sequences for Neonectria magnoliae and Neonectria punicea, canker pathogens of Liriodendron tulipifera and Acer saccharum in West Virginia.</title>
        <authorList>
            <person name="Petronek H.M."/>
            <person name="Kasson M.T."/>
            <person name="Metheny A.M."/>
            <person name="Stauder C.M."/>
            <person name="Lovett B."/>
            <person name="Lynch S.C."/>
            <person name="Garnas J.R."/>
            <person name="Kasson L.R."/>
            <person name="Stajich J.E."/>
        </authorList>
    </citation>
    <scope>NUCLEOTIDE SEQUENCE [LARGE SCALE GENOMIC DNA]</scope>
    <source>
        <strain evidence="2 3">NRRL 64651</strain>
    </source>
</reference>
<dbReference type="EMBL" id="JAZAVK010000250">
    <property type="protein sequence ID" value="KAK7415233.1"/>
    <property type="molecule type" value="Genomic_DNA"/>
</dbReference>
<name>A0ABR1H2R4_9HYPO</name>
<evidence type="ECO:0000313" key="2">
    <source>
        <dbReference type="EMBL" id="KAK7415233.1"/>
    </source>
</evidence>
<organism evidence="2 3">
    <name type="scientific">Neonectria magnoliae</name>
    <dbReference type="NCBI Taxonomy" id="2732573"/>
    <lineage>
        <taxon>Eukaryota</taxon>
        <taxon>Fungi</taxon>
        <taxon>Dikarya</taxon>
        <taxon>Ascomycota</taxon>
        <taxon>Pezizomycotina</taxon>
        <taxon>Sordariomycetes</taxon>
        <taxon>Hypocreomycetidae</taxon>
        <taxon>Hypocreales</taxon>
        <taxon>Nectriaceae</taxon>
        <taxon>Neonectria</taxon>
    </lineage>
</organism>
<feature type="chain" id="PRO_5047482256" evidence="1">
    <location>
        <begin position="21"/>
        <end position="157"/>
    </location>
</feature>
<sequence length="157" mass="15888">MKTPAVIIALFAASSIAAVAVPPSRVVQVKPRQETVVVEAPPATSSIVVVDVEAEVEAVLADARAKSIATIRNGGGEGRRLFECGQLCSQCRTGAVTAAVAEIALCGTAALAVEVFTLGTATILEVAGFIACEAAAIGTLNEAEANCQGLADPANRR</sequence>
<comment type="caution">
    <text evidence="2">The sequence shown here is derived from an EMBL/GenBank/DDBJ whole genome shotgun (WGS) entry which is preliminary data.</text>
</comment>
<accession>A0ABR1H2R4</accession>
<protein>
    <submittedName>
        <fullName evidence="2">Uncharacterized protein</fullName>
    </submittedName>
</protein>
<proteinExistence type="predicted"/>
<evidence type="ECO:0000256" key="1">
    <source>
        <dbReference type="SAM" id="SignalP"/>
    </source>
</evidence>
<keyword evidence="1" id="KW-0732">Signal</keyword>
<evidence type="ECO:0000313" key="3">
    <source>
        <dbReference type="Proteomes" id="UP001498421"/>
    </source>
</evidence>
<gene>
    <name evidence="2" type="ORF">QQZ08_012407</name>
</gene>
<keyword evidence="3" id="KW-1185">Reference proteome</keyword>